<comment type="similarity">
    <text evidence="8">Belongs to the ATPase delta chain family.</text>
</comment>
<dbReference type="AlphaFoldDB" id="A0AA49FJZ2"/>
<dbReference type="SUPFAM" id="SSF47928">
    <property type="entry name" value="N-terminal domain of the delta subunit of the F1F0-ATP synthase"/>
    <property type="match status" value="1"/>
</dbReference>
<evidence type="ECO:0000256" key="6">
    <source>
        <dbReference type="ARBA" id="ARBA00023196"/>
    </source>
</evidence>
<dbReference type="NCBIfam" id="NF004402">
    <property type="entry name" value="PRK05758.2-2"/>
    <property type="match status" value="1"/>
</dbReference>
<evidence type="ECO:0000256" key="7">
    <source>
        <dbReference type="ARBA" id="ARBA00023310"/>
    </source>
</evidence>
<dbReference type="Pfam" id="PF00213">
    <property type="entry name" value="OSCP"/>
    <property type="match status" value="1"/>
</dbReference>
<protein>
    <recommendedName>
        <fullName evidence="8">ATP synthase subunit delta</fullName>
    </recommendedName>
    <alternativeName>
        <fullName evidence="8">ATP synthase F(1) sector subunit delta</fullName>
    </alternativeName>
    <alternativeName>
        <fullName evidence="8">F-type ATPase subunit delta</fullName>
        <shortName evidence="8">F-ATPase subunit delta</shortName>
    </alternativeName>
</protein>
<comment type="subcellular location">
    <subcellularLocation>
        <location evidence="8">Cell membrane</location>
        <topology evidence="8">Peripheral membrane protein</topology>
    </subcellularLocation>
    <subcellularLocation>
        <location evidence="1">Membrane</location>
    </subcellularLocation>
</comment>
<keyword evidence="5 8" id="KW-0472">Membrane</keyword>
<evidence type="ECO:0000256" key="3">
    <source>
        <dbReference type="ARBA" id="ARBA00022781"/>
    </source>
</evidence>
<accession>A0AA49FJZ2</accession>
<evidence type="ECO:0000256" key="8">
    <source>
        <dbReference type="HAMAP-Rule" id="MF_01416"/>
    </source>
</evidence>
<keyword evidence="3 8" id="KW-0375">Hydrogen ion transport</keyword>
<evidence type="ECO:0000313" key="9">
    <source>
        <dbReference type="EMBL" id="WIM04893.1"/>
    </source>
</evidence>
<evidence type="ECO:0000256" key="4">
    <source>
        <dbReference type="ARBA" id="ARBA00023065"/>
    </source>
</evidence>
<dbReference type="Proteomes" id="UP001234916">
    <property type="component" value="Chromosome"/>
</dbReference>
<dbReference type="NCBIfam" id="TIGR01145">
    <property type="entry name" value="ATP_synt_delta"/>
    <property type="match status" value="1"/>
</dbReference>
<dbReference type="InterPro" id="IPR000711">
    <property type="entry name" value="ATPase_OSCP/dsu"/>
</dbReference>
<dbReference type="Gene3D" id="1.10.520.20">
    <property type="entry name" value="N-terminal domain of the delta subunit of the F1F0-ATP synthase"/>
    <property type="match status" value="1"/>
</dbReference>
<keyword evidence="8" id="KW-1003">Cell membrane</keyword>
<gene>
    <name evidence="8" type="primary">atpH</name>
    <name evidence="9" type="ORF">OHM77_09295</name>
</gene>
<dbReference type="HAMAP" id="MF_01416">
    <property type="entry name" value="ATP_synth_delta_bact"/>
    <property type="match status" value="1"/>
</dbReference>
<keyword evidence="7 8" id="KW-0066">ATP synthesis</keyword>
<dbReference type="GO" id="GO:0046933">
    <property type="term" value="F:proton-transporting ATP synthase activity, rotational mechanism"/>
    <property type="evidence" value="ECO:0007669"/>
    <property type="project" value="UniProtKB-UniRule"/>
</dbReference>
<dbReference type="PRINTS" id="PR00125">
    <property type="entry name" value="ATPASEDELTA"/>
</dbReference>
<keyword evidence="2 8" id="KW-0813">Transport</keyword>
<evidence type="ECO:0000256" key="2">
    <source>
        <dbReference type="ARBA" id="ARBA00022448"/>
    </source>
</evidence>
<reference evidence="9" key="1">
    <citation type="journal article" date="2023" name="Nat. Microbiol.">
        <title>Enrichment and characterization of a nitric oxide-reducing microbial community in a continuous bioreactor.</title>
        <authorList>
            <person name="Garrido-Amador P."/>
            <person name="Stortenbeker N."/>
            <person name="Wessels H.J.C.T."/>
            <person name="Speth D.R."/>
            <person name="Garcia-Heredia I."/>
            <person name="Kartal B."/>
        </authorList>
    </citation>
    <scope>NUCLEOTIDE SEQUENCE</scope>
    <source>
        <strain evidence="9">MAG1</strain>
    </source>
</reference>
<name>A0AA49FJZ2_9PROT</name>
<comment type="function">
    <text evidence="8">This protein is part of the stalk that links CF(0) to CF(1). It either transmits conformational changes from CF(0) to CF(1) or is implicated in proton conduction.</text>
</comment>
<dbReference type="GO" id="GO:0045259">
    <property type="term" value="C:proton-transporting ATP synthase complex"/>
    <property type="evidence" value="ECO:0007669"/>
    <property type="project" value="UniProtKB-KW"/>
</dbReference>
<dbReference type="InterPro" id="IPR026015">
    <property type="entry name" value="ATP_synth_OSCP/delta_N_sf"/>
</dbReference>
<evidence type="ECO:0000256" key="5">
    <source>
        <dbReference type="ARBA" id="ARBA00023136"/>
    </source>
</evidence>
<keyword evidence="4 8" id="KW-0406">Ion transport</keyword>
<comment type="function">
    <text evidence="8">F(1)F(0) ATP synthase produces ATP from ADP in the presence of a proton or sodium gradient. F-type ATPases consist of two structural domains, F(1) containing the extramembraneous catalytic core and F(0) containing the membrane proton channel, linked together by a central stalk and a peripheral stalk. During catalysis, ATP synthesis in the catalytic domain of F(1) is coupled via a rotary mechanism of the central stalk subunits to proton translocation.</text>
</comment>
<organism evidence="9">
    <name type="scientific">Candidatus Nitricoxidivorans perseverans</name>
    <dbReference type="NCBI Taxonomy" id="2975601"/>
    <lineage>
        <taxon>Bacteria</taxon>
        <taxon>Pseudomonadati</taxon>
        <taxon>Pseudomonadota</taxon>
        <taxon>Betaproteobacteria</taxon>
        <taxon>Nitrosomonadales</taxon>
        <taxon>Sterolibacteriaceae</taxon>
        <taxon>Candidatus Nitricoxidivorans</taxon>
    </lineage>
</organism>
<evidence type="ECO:0000256" key="1">
    <source>
        <dbReference type="ARBA" id="ARBA00004370"/>
    </source>
</evidence>
<proteinExistence type="inferred from homology"/>
<dbReference type="KEGG" id="npv:OHM77_09295"/>
<dbReference type="PANTHER" id="PTHR11910">
    <property type="entry name" value="ATP SYNTHASE DELTA CHAIN"/>
    <property type="match status" value="1"/>
</dbReference>
<dbReference type="GO" id="GO:0005886">
    <property type="term" value="C:plasma membrane"/>
    <property type="evidence" value="ECO:0007669"/>
    <property type="project" value="UniProtKB-SubCell"/>
</dbReference>
<sequence>MAEIATIARPYAEAAFRLARERGRLSEWSEILNCMAKVADAARALIGHPNVAAREIESLFGSVCGSTDDEAGNLLRLLIENGRLSCLPEIAEQFEALKRQDSGIQEAAIYSAFPMDDAQAQSIKALLEDRFRTPLRMSVTVAPELIGGIKAVVGDQVLDTSVRGKLDAMAAALNS</sequence>
<keyword evidence="6 8" id="KW-0139">CF(1)</keyword>
<dbReference type="EMBL" id="CP107246">
    <property type="protein sequence ID" value="WIM04893.1"/>
    <property type="molecule type" value="Genomic_DNA"/>
</dbReference>